<gene>
    <name evidence="2" type="ORF">CDCA_CDCA01G0239</name>
</gene>
<evidence type="ECO:0000313" key="3">
    <source>
        <dbReference type="Proteomes" id="UP001301350"/>
    </source>
</evidence>
<dbReference type="Proteomes" id="UP001301350">
    <property type="component" value="Unassembled WGS sequence"/>
</dbReference>
<dbReference type="InterPro" id="IPR009060">
    <property type="entry name" value="UBA-like_sf"/>
</dbReference>
<comment type="caution">
    <text evidence="2">The sequence shown here is derived from an EMBL/GenBank/DDBJ whole genome shotgun (WGS) entry which is preliminary data.</text>
</comment>
<feature type="compositionally biased region" description="Basic residues" evidence="1">
    <location>
        <begin position="140"/>
        <end position="150"/>
    </location>
</feature>
<feature type="region of interest" description="Disordered" evidence="1">
    <location>
        <begin position="315"/>
        <end position="435"/>
    </location>
</feature>
<organism evidence="2 3">
    <name type="scientific">Cyanidium caldarium</name>
    <name type="common">Red alga</name>
    <dbReference type="NCBI Taxonomy" id="2771"/>
    <lineage>
        <taxon>Eukaryota</taxon>
        <taxon>Rhodophyta</taxon>
        <taxon>Bangiophyceae</taxon>
        <taxon>Cyanidiales</taxon>
        <taxon>Cyanidiaceae</taxon>
        <taxon>Cyanidium</taxon>
    </lineage>
</organism>
<feature type="compositionally biased region" description="Low complexity" evidence="1">
    <location>
        <begin position="74"/>
        <end position="89"/>
    </location>
</feature>
<proteinExistence type="predicted"/>
<accession>A0AAV9IPY5</accession>
<dbReference type="SUPFAM" id="SSF46934">
    <property type="entry name" value="UBA-like"/>
    <property type="match status" value="1"/>
</dbReference>
<feature type="compositionally biased region" description="Pro residues" evidence="1">
    <location>
        <begin position="407"/>
        <end position="417"/>
    </location>
</feature>
<evidence type="ECO:0008006" key="4">
    <source>
        <dbReference type="Google" id="ProtNLM"/>
    </source>
</evidence>
<sequence>MATVRIPAAATKKVDNVAEVCNVEREDAYRLLQQVGMDEEMAVERFLAGKVDTWHTVSDRKKRAVAPAPEDKAGAGADGRAADGLVKAAVGGGGARGARRPVRGASEAGGGVKEARGRSRRGEVTVDKQTTSPQGDGSRGRKAVAVRRQKGRGERREGAAAPSSLPDPVASAPVRLAQPTWADRLKLKSAAASPAGNDVVSGGGARSAVQVAPEMRESPDKVEGAVASAEAPAAARSYASAFAARGVAPTSPPQSTADAGNAIPQAPAAAMGDNSLDVQFGNFSMEESRAAARRADAKAVDVAALLKEREAAGPIGIEMRRPGDRPQPAAAGIGAAGGSPNVTAATAPPPRSLPFDSISNEAVSPEWAAAQAAAHSGNRATSREGARAEPSAQNGLEGDSAASTAPEAPPQQQPPPQQQQQQANGSPPNYFGYYTQGMPGHVPGYSYQGYPYQYQQYGAYGMGNTRNGAGMGAATGAYGYAGAPYGDAKGTASTGVPASAMGGSAPQSQNPYGGNEMYYNAYAQQYGDAFPSGAVAQAGGTSAGVESTRGARRPRGNDYYPAGVHASGAAYGGGYASFYGAMPQGGTAQPYGGVPYGAQAYPGQAYGAAQYATQPYGGQNFGVQSYPPQQYGGWQSQQRHAPANNPQAPFGSAQAPGPAPGTFPAQPSSNPYSSY</sequence>
<reference evidence="2 3" key="1">
    <citation type="submission" date="2022-07" db="EMBL/GenBank/DDBJ databases">
        <title>Genome-wide signatures of adaptation to extreme environments.</title>
        <authorList>
            <person name="Cho C.H."/>
            <person name="Yoon H.S."/>
        </authorList>
    </citation>
    <scope>NUCLEOTIDE SEQUENCE [LARGE SCALE GENOMIC DNA]</scope>
    <source>
        <strain evidence="2 3">DBV 063 E5</strain>
    </source>
</reference>
<feature type="region of interest" description="Disordered" evidence="1">
    <location>
        <begin position="620"/>
        <end position="675"/>
    </location>
</feature>
<evidence type="ECO:0000313" key="2">
    <source>
        <dbReference type="EMBL" id="KAK4534214.1"/>
    </source>
</evidence>
<dbReference type="AlphaFoldDB" id="A0AAV9IPY5"/>
<dbReference type="EMBL" id="JANCYW010000001">
    <property type="protein sequence ID" value="KAK4534214.1"/>
    <property type="molecule type" value="Genomic_DNA"/>
</dbReference>
<feature type="compositionally biased region" description="Polar residues" evidence="1">
    <location>
        <begin position="621"/>
        <end position="647"/>
    </location>
</feature>
<keyword evidence="3" id="KW-1185">Reference proteome</keyword>
<feature type="compositionally biased region" description="Polar residues" evidence="1">
    <location>
        <begin position="665"/>
        <end position="675"/>
    </location>
</feature>
<evidence type="ECO:0000256" key="1">
    <source>
        <dbReference type="SAM" id="MobiDB-lite"/>
    </source>
</evidence>
<feature type="region of interest" description="Disordered" evidence="1">
    <location>
        <begin position="59"/>
        <end position="172"/>
    </location>
</feature>
<protein>
    <recommendedName>
        <fullName evidence="4">GBF-interacting protein 1 N-terminal domain-containing protein</fullName>
    </recommendedName>
</protein>
<feature type="region of interest" description="Disordered" evidence="1">
    <location>
        <begin position="537"/>
        <end position="556"/>
    </location>
</feature>
<name>A0AAV9IPY5_CYACA</name>
<feature type="compositionally biased region" description="Basic and acidic residues" evidence="1">
    <location>
        <begin position="113"/>
        <end position="126"/>
    </location>
</feature>